<protein>
    <submittedName>
        <fullName evidence="2">Uncharacterized protein</fullName>
    </submittedName>
</protein>
<reference evidence="2 3" key="2">
    <citation type="submission" date="2020-05" db="EMBL/GenBank/DDBJ databases">
        <authorList>
            <person name="Campoy J."/>
            <person name="Schneeberger K."/>
            <person name="Spophaly S."/>
        </authorList>
    </citation>
    <scope>NUCLEOTIDE SEQUENCE [LARGE SCALE GENOMIC DNA]</scope>
    <source>
        <strain evidence="2">PruArmRojPasFocal</strain>
    </source>
</reference>
<dbReference type="EMBL" id="CAEKDK010000002">
    <property type="protein sequence ID" value="CAB4268055.1"/>
    <property type="molecule type" value="Genomic_DNA"/>
</dbReference>
<dbReference type="OrthoDB" id="4726at2759"/>
<gene>
    <name evidence="1" type="ORF">CURHAP_LOCUS11086</name>
    <name evidence="2" type="ORF">ORAREDHAP_LOCUS10722</name>
</gene>
<dbReference type="EMBL" id="CAEKKB010000002">
    <property type="protein sequence ID" value="CAB4298400.1"/>
    <property type="molecule type" value="Genomic_DNA"/>
</dbReference>
<evidence type="ECO:0000313" key="4">
    <source>
        <dbReference type="Proteomes" id="UP000507245"/>
    </source>
</evidence>
<name>A0A6J5W9V6_PRUAR</name>
<accession>A0A6J5W9V6</accession>
<proteinExistence type="predicted"/>
<dbReference type="AlphaFoldDB" id="A0A6J5W9V6"/>
<reference evidence="4" key="1">
    <citation type="journal article" date="2020" name="Genome Biol.">
        <title>Gamete binning: chromosome-level and haplotype-resolved genome assembly enabled by high-throughput single-cell sequencing of gamete genomes.</title>
        <authorList>
            <person name="Campoy J.A."/>
            <person name="Sun H."/>
            <person name="Goel M."/>
            <person name="Jiao W.-B."/>
            <person name="Folz-Donahue K."/>
            <person name="Wang N."/>
            <person name="Rubio M."/>
            <person name="Liu C."/>
            <person name="Kukat C."/>
            <person name="Ruiz D."/>
            <person name="Huettel B."/>
            <person name="Schneeberger K."/>
        </authorList>
    </citation>
    <scope>NUCLEOTIDE SEQUENCE [LARGE SCALE GENOMIC DNA]</scope>
    <source>
        <strain evidence="4">cv. Rojo Pasion</strain>
    </source>
</reference>
<evidence type="ECO:0000313" key="1">
    <source>
        <dbReference type="EMBL" id="CAB4268055.1"/>
    </source>
</evidence>
<organism evidence="2 4">
    <name type="scientific">Prunus armeniaca</name>
    <name type="common">Apricot</name>
    <name type="synonym">Armeniaca vulgaris</name>
    <dbReference type="NCBI Taxonomy" id="36596"/>
    <lineage>
        <taxon>Eukaryota</taxon>
        <taxon>Viridiplantae</taxon>
        <taxon>Streptophyta</taxon>
        <taxon>Embryophyta</taxon>
        <taxon>Tracheophyta</taxon>
        <taxon>Spermatophyta</taxon>
        <taxon>Magnoliopsida</taxon>
        <taxon>eudicotyledons</taxon>
        <taxon>Gunneridae</taxon>
        <taxon>Pentapetalae</taxon>
        <taxon>rosids</taxon>
        <taxon>fabids</taxon>
        <taxon>Rosales</taxon>
        <taxon>Rosaceae</taxon>
        <taxon>Amygdaloideae</taxon>
        <taxon>Amygdaleae</taxon>
        <taxon>Prunus</taxon>
    </lineage>
</organism>
<dbReference type="Proteomes" id="UP000507222">
    <property type="component" value="Unassembled WGS sequence"/>
</dbReference>
<dbReference type="Proteomes" id="UP000507245">
    <property type="component" value="Unassembled WGS sequence"/>
</dbReference>
<keyword evidence="4" id="KW-1185">Reference proteome</keyword>
<evidence type="ECO:0000313" key="2">
    <source>
        <dbReference type="EMBL" id="CAB4298400.1"/>
    </source>
</evidence>
<sequence>MGSVDRVDDRTFRVNLTGDSVVKLRASVREKLKEFMGDYTDDTLVVRTLSFGFWSLLRVVLKFTMIVGQFSVV</sequence>
<evidence type="ECO:0000313" key="3">
    <source>
        <dbReference type="Proteomes" id="UP000507222"/>
    </source>
</evidence>